<organism evidence="1 2">
    <name type="scientific">Ascobolus immersus RN42</name>
    <dbReference type="NCBI Taxonomy" id="1160509"/>
    <lineage>
        <taxon>Eukaryota</taxon>
        <taxon>Fungi</taxon>
        <taxon>Dikarya</taxon>
        <taxon>Ascomycota</taxon>
        <taxon>Pezizomycotina</taxon>
        <taxon>Pezizomycetes</taxon>
        <taxon>Pezizales</taxon>
        <taxon>Ascobolaceae</taxon>
        <taxon>Ascobolus</taxon>
    </lineage>
</organism>
<protein>
    <submittedName>
        <fullName evidence="1">Uncharacterized protein</fullName>
    </submittedName>
</protein>
<evidence type="ECO:0000313" key="2">
    <source>
        <dbReference type="Proteomes" id="UP000275078"/>
    </source>
</evidence>
<dbReference type="AlphaFoldDB" id="A0A3N4IUA3"/>
<keyword evidence="2" id="KW-1185">Reference proteome</keyword>
<evidence type="ECO:0000313" key="1">
    <source>
        <dbReference type="EMBL" id="RPA87841.1"/>
    </source>
</evidence>
<accession>A0A3N4IUA3</accession>
<dbReference type="EMBL" id="ML119646">
    <property type="protein sequence ID" value="RPA87841.1"/>
    <property type="molecule type" value="Genomic_DNA"/>
</dbReference>
<dbReference type="Proteomes" id="UP000275078">
    <property type="component" value="Unassembled WGS sequence"/>
</dbReference>
<name>A0A3N4IUA3_ASCIM</name>
<gene>
    <name evidence="1" type="ORF">BJ508DRAFT_64945</name>
</gene>
<sequence>MIHMSMRLPDSCDDAALYAFLAYVHLLRRLVGYRSPPALLFILLVPLVSRSRCSAQHPVSMVGRWVSTNPTKALASRFLEFSRLSLSLATRREHPCLLVARLSLKTRITTPK</sequence>
<reference evidence="1 2" key="1">
    <citation type="journal article" date="2018" name="Nat. Ecol. Evol.">
        <title>Pezizomycetes genomes reveal the molecular basis of ectomycorrhizal truffle lifestyle.</title>
        <authorList>
            <person name="Murat C."/>
            <person name="Payen T."/>
            <person name="Noel B."/>
            <person name="Kuo A."/>
            <person name="Morin E."/>
            <person name="Chen J."/>
            <person name="Kohler A."/>
            <person name="Krizsan K."/>
            <person name="Balestrini R."/>
            <person name="Da Silva C."/>
            <person name="Montanini B."/>
            <person name="Hainaut M."/>
            <person name="Levati E."/>
            <person name="Barry K.W."/>
            <person name="Belfiori B."/>
            <person name="Cichocki N."/>
            <person name="Clum A."/>
            <person name="Dockter R.B."/>
            <person name="Fauchery L."/>
            <person name="Guy J."/>
            <person name="Iotti M."/>
            <person name="Le Tacon F."/>
            <person name="Lindquist E.A."/>
            <person name="Lipzen A."/>
            <person name="Malagnac F."/>
            <person name="Mello A."/>
            <person name="Molinier V."/>
            <person name="Miyauchi S."/>
            <person name="Poulain J."/>
            <person name="Riccioni C."/>
            <person name="Rubini A."/>
            <person name="Sitrit Y."/>
            <person name="Splivallo R."/>
            <person name="Traeger S."/>
            <person name="Wang M."/>
            <person name="Zifcakova L."/>
            <person name="Wipf D."/>
            <person name="Zambonelli A."/>
            <person name="Paolocci F."/>
            <person name="Nowrousian M."/>
            <person name="Ottonello S."/>
            <person name="Baldrian P."/>
            <person name="Spatafora J.W."/>
            <person name="Henrissat B."/>
            <person name="Nagy L.G."/>
            <person name="Aury J.M."/>
            <person name="Wincker P."/>
            <person name="Grigoriev I.V."/>
            <person name="Bonfante P."/>
            <person name="Martin F.M."/>
        </authorList>
    </citation>
    <scope>NUCLEOTIDE SEQUENCE [LARGE SCALE GENOMIC DNA]</scope>
    <source>
        <strain evidence="1 2">RN42</strain>
    </source>
</reference>
<proteinExistence type="predicted"/>